<organism evidence="2 3">
    <name type="scientific">Kribbella steppae</name>
    <dbReference type="NCBI Taxonomy" id="2512223"/>
    <lineage>
        <taxon>Bacteria</taxon>
        <taxon>Bacillati</taxon>
        <taxon>Actinomycetota</taxon>
        <taxon>Actinomycetes</taxon>
        <taxon>Propionibacteriales</taxon>
        <taxon>Kribbellaceae</taxon>
        <taxon>Kribbella</taxon>
    </lineage>
</organism>
<dbReference type="AlphaFoldDB" id="A0A4R2HNM1"/>
<evidence type="ECO:0000259" key="1">
    <source>
        <dbReference type="Pfam" id="PF12680"/>
    </source>
</evidence>
<gene>
    <name evidence="2" type="ORF">EV652_104243</name>
</gene>
<dbReference type="SUPFAM" id="SSF54427">
    <property type="entry name" value="NTF2-like"/>
    <property type="match status" value="1"/>
</dbReference>
<accession>A0A4R2HNM1</accession>
<dbReference type="Gene3D" id="3.10.450.50">
    <property type="match status" value="1"/>
</dbReference>
<protein>
    <submittedName>
        <fullName evidence="2">SnoaL-like protein</fullName>
    </submittedName>
</protein>
<dbReference type="OrthoDB" id="3827981at2"/>
<dbReference type="EMBL" id="SLWN01000004">
    <property type="protein sequence ID" value="TCO32637.1"/>
    <property type="molecule type" value="Genomic_DNA"/>
</dbReference>
<proteinExistence type="predicted"/>
<evidence type="ECO:0000313" key="3">
    <source>
        <dbReference type="Proteomes" id="UP000294508"/>
    </source>
</evidence>
<reference evidence="2 3" key="1">
    <citation type="journal article" date="2015" name="Stand. Genomic Sci.">
        <title>Genomic Encyclopedia of Bacterial and Archaeal Type Strains, Phase III: the genomes of soil and plant-associated and newly described type strains.</title>
        <authorList>
            <person name="Whitman W.B."/>
            <person name="Woyke T."/>
            <person name="Klenk H.P."/>
            <person name="Zhou Y."/>
            <person name="Lilburn T.G."/>
            <person name="Beck B.J."/>
            <person name="De Vos P."/>
            <person name="Vandamme P."/>
            <person name="Eisen J.A."/>
            <person name="Garrity G."/>
            <person name="Hugenholtz P."/>
            <person name="Kyrpides N.C."/>
        </authorList>
    </citation>
    <scope>NUCLEOTIDE SEQUENCE [LARGE SCALE GENOMIC DNA]</scope>
    <source>
        <strain evidence="2 3">VKM Ac-2572</strain>
    </source>
</reference>
<dbReference type="InterPro" id="IPR032710">
    <property type="entry name" value="NTF2-like_dom_sf"/>
</dbReference>
<keyword evidence="3" id="KW-1185">Reference proteome</keyword>
<name>A0A4R2HNM1_9ACTN</name>
<evidence type="ECO:0000313" key="2">
    <source>
        <dbReference type="EMBL" id="TCO32637.1"/>
    </source>
</evidence>
<dbReference type="Proteomes" id="UP000294508">
    <property type="component" value="Unassembled WGS sequence"/>
</dbReference>
<comment type="caution">
    <text evidence="2">The sequence shown here is derived from an EMBL/GenBank/DDBJ whole genome shotgun (WGS) entry which is preliminary data.</text>
</comment>
<dbReference type="InterPro" id="IPR037401">
    <property type="entry name" value="SnoaL-like"/>
</dbReference>
<dbReference type="Pfam" id="PF12680">
    <property type="entry name" value="SnoaL_2"/>
    <property type="match status" value="1"/>
</dbReference>
<dbReference type="RefSeq" id="WP_132209413.1">
    <property type="nucleotide sequence ID" value="NZ_SLWN01000004.1"/>
</dbReference>
<feature type="domain" description="SnoaL-like" evidence="1">
    <location>
        <begin position="8"/>
        <end position="67"/>
    </location>
</feature>
<sequence>MSRTTDHVDAFNHAVTTGDWDTFAHRFADDATMTFVNVPAGPFHGHTAIAAAYRENPPTETMTLLDGEGADLDATGKVRFRWAGGGTGSMELSWTPDGAVRALTVAFD</sequence>